<dbReference type="InterPro" id="IPR036363">
    <property type="entry name" value="Thiol_cytolysin_ab_sf"/>
</dbReference>
<evidence type="ECO:0008006" key="5">
    <source>
        <dbReference type="Google" id="ProtNLM"/>
    </source>
</evidence>
<dbReference type="OrthoDB" id="662759at2"/>
<dbReference type="GO" id="GO:0015485">
    <property type="term" value="F:cholesterol binding"/>
    <property type="evidence" value="ECO:0007669"/>
    <property type="project" value="InterPro"/>
</dbReference>
<name>A0A2N0VKF3_9BACT</name>
<dbReference type="EMBL" id="PISP01000001">
    <property type="protein sequence ID" value="PKD44677.1"/>
    <property type="molecule type" value="Genomic_DNA"/>
</dbReference>
<feature type="compositionally biased region" description="Polar residues" evidence="1">
    <location>
        <begin position="61"/>
        <end position="70"/>
    </location>
</feature>
<comment type="caution">
    <text evidence="3">The sequence shown here is derived from an EMBL/GenBank/DDBJ whole genome shotgun (WGS) entry which is preliminary data.</text>
</comment>
<proteinExistence type="predicted"/>
<evidence type="ECO:0000313" key="3">
    <source>
        <dbReference type="EMBL" id="PKD44677.1"/>
    </source>
</evidence>
<sequence length="634" mass="69602">MENQKKIHFNYLSTFTVSLLLLASFITITSCSENGTSTNPDREMTFEEVIKSGGEFEQIPDSRTTDTLSVSEPVAEDRQVEENGSIESQRWICTTKTLSVLDGNGQFPLFNTNADVIYPGSLLQGKTLANATPSPIVVERAGGTISYNLTNGNLSSTFSVDRVSKSSIQDAMNNIIANSGEEVPANFQLEIQEVQSESQLAVELGLDVSTFTTKVKSNMSFSTDREYNRFLVKLSQEYYTMSFDLPTSLSQLFDESVTPEQLATYVQPDNPATFISSVTYGRIFYMLVESTSSSQEMEARLNISYGSFDNKVSGSVDVDSFQKMNNVKIKVIAYGGDSAGSISLAGERTIEAIAERLEESTNIRTGLPLSYVVRSVERPDQVVGTKIATEYDVTNCELKGTLPPVTFRSWVDLFDDGVGAATNVKDDIVILFNGAGTEYAWFHDRQIKGEIYSIADNAAPLGVVPFDAVGSALLFEEGNIYLMNKEGTKYAPFKFTPGPLSGEPQNTQFGSYSSVFDINQWGSDNHPFAVEGMGAATKRINIPSGINYSMYLFNNDGDRYVGYQDGTFSAVTDFADWGPADQHEEFTVVGAATRIKLGATEHNIFFNKDGTEFVIFDFLGNGGAKQFSQPYVIL</sequence>
<evidence type="ECO:0000256" key="1">
    <source>
        <dbReference type="SAM" id="MobiDB-lite"/>
    </source>
</evidence>
<dbReference type="InterPro" id="IPR001869">
    <property type="entry name" value="Thiol_cytolysin"/>
</dbReference>
<dbReference type="Pfam" id="PF01289">
    <property type="entry name" value="Thiol_cytolysin"/>
    <property type="match status" value="1"/>
</dbReference>
<dbReference type="Proteomes" id="UP000233398">
    <property type="component" value="Unassembled WGS sequence"/>
</dbReference>
<protein>
    <recommendedName>
        <fullName evidence="5">Thiol-activated cytolysin</fullName>
    </recommendedName>
</protein>
<dbReference type="Gene3D" id="3.90.840.10">
    <property type="entry name" value="Thiol-activated cytolysin superfamily/Thiol-activated cytolysin, alpha-beta domain"/>
    <property type="match status" value="1"/>
</dbReference>
<dbReference type="PROSITE" id="PS51257">
    <property type="entry name" value="PROKAR_LIPOPROTEIN"/>
    <property type="match status" value="1"/>
</dbReference>
<feature type="signal peptide" evidence="2">
    <location>
        <begin position="1"/>
        <end position="32"/>
    </location>
</feature>
<evidence type="ECO:0000256" key="2">
    <source>
        <dbReference type="SAM" id="SignalP"/>
    </source>
</evidence>
<keyword evidence="4" id="KW-1185">Reference proteome</keyword>
<feature type="chain" id="PRO_5014612141" description="Thiol-activated cytolysin" evidence="2">
    <location>
        <begin position="33"/>
        <end position="634"/>
    </location>
</feature>
<dbReference type="AlphaFoldDB" id="A0A2N0VKF3"/>
<feature type="region of interest" description="Disordered" evidence="1">
    <location>
        <begin position="58"/>
        <end position="82"/>
    </location>
</feature>
<dbReference type="Gene3D" id="3.30.1040.20">
    <property type="match status" value="1"/>
</dbReference>
<dbReference type="SUPFAM" id="SSF56978">
    <property type="entry name" value="Perfringolysin"/>
    <property type="match status" value="1"/>
</dbReference>
<keyword evidence="2" id="KW-0732">Signal</keyword>
<reference evidence="3 4" key="1">
    <citation type="submission" date="2017-11" db="EMBL/GenBank/DDBJ databases">
        <title>Rhodohalobacter 15182 sp. nov., isolated from a salt lake.</title>
        <authorList>
            <person name="Han S."/>
        </authorList>
    </citation>
    <scope>NUCLEOTIDE SEQUENCE [LARGE SCALE GENOMIC DNA]</scope>
    <source>
        <strain evidence="3 4">15182</strain>
    </source>
</reference>
<evidence type="ECO:0000313" key="4">
    <source>
        <dbReference type="Proteomes" id="UP000233398"/>
    </source>
</evidence>
<dbReference type="InterPro" id="IPR036359">
    <property type="entry name" value="Thiol_cytolysin_sf"/>
</dbReference>
<organism evidence="3 4">
    <name type="scientific">Rhodohalobacter barkolensis</name>
    <dbReference type="NCBI Taxonomy" id="2053187"/>
    <lineage>
        <taxon>Bacteria</taxon>
        <taxon>Pseudomonadati</taxon>
        <taxon>Balneolota</taxon>
        <taxon>Balneolia</taxon>
        <taxon>Balneolales</taxon>
        <taxon>Balneolaceae</taxon>
        <taxon>Rhodohalobacter</taxon>
    </lineage>
</organism>
<gene>
    <name evidence="3" type="ORF">CWD77_04225</name>
</gene>
<dbReference type="Gene3D" id="3.40.30.40">
    <property type="entry name" value="Perfringolysin"/>
    <property type="match status" value="1"/>
</dbReference>
<accession>A0A2N0VKF3</accession>
<dbReference type="RefSeq" id="WP_101071968.1">
    <property type="nucleotide sequence ID" value="NZ_PISP01000001.1"/>
</dbReference>
<dbReference type="PRINTS" id="PR01400">
    <property type="entry name" value="TACYTOLYSIN"/>
</dbReference>